<proteinExistence type="predicted"/>
<feature type="compositionally biased region" description="Basic and acidic residues" evidence="1">
    <location>
        <begin position="1042"/>
        <end position="1052"/>
    </location>
</feature>
<organism evidence="3">
    <name type="scientific">Neospora caninum (strain Liverpool)</name>
    <dbReference type="NCBI Taxonomy" id="572307"/>
    <lineage>
        <taxon>Eukaryota</taxon>
        <taxon>Sar</taxon>
        <taxon>Alveolata</taxon>
        <taxon>Apicomplexa</taxon>
        <taxon>Conoidasida</taxon>
        <taxon>Coccidia</taxon>
        <taxon>Eucoccidiorida</taxon>
        <taxon>Eimeriorina</taxon>
        <taxon>Sarcocystidae</taxon>
        <taxon>Neospora</taxon>
    </lineage>
</organism>
<feature type="region of interest" description="Disordered" evidence="1">
    <location>
        <begin position="213"/>
        <end position="238"/>
    </location>
</feature>
<feature type="region of interest" description="Disordered" evidence="1">
    <location>
        <begin position="830"/>
        <end position="924"/>
    </location>
</feature>
<feature type="region of interest" description="Disordered" evidence="1">
    <location>
        <begin position="1586"/>
        <end position="1703"/>
    </location>
</feature>
<feature type="region of interest" description="Disordered" evidence="1">
    <location>
        <begin position="1010"/>
        <end position="1052"/>
    </location>
</feature>
<feature type="region of interest" description="Disordered" evidence="1">
    <location>
        <begin position="1399"/>
        <end position="1494"/>
    </location>
</feature>
<feature type="region of interest" description="Disordered" evidence="1">
    <location>
        <begin position="340"/>
        <end position="485"/>
    </location>
</feature>
<feature type="compositionally biased region" description="Polar residues" evidence="1">
    <location>
        <begin position="1314"/>
        <end position="1328"/>
    </location>
</feature>
<name>A0A0F7UCP9_NEOCL</name>
<feature type="compositionally biased region" description="Basic and acidic residues" evidence="1">
    <location>
        <begin position="1468"/>
        <end position="1481"/>
    </location>
</feature>
<feature type="compositionally biased region" description="Polar residues" evidence="1">
    <location>
        <begin position="853"/>
        <end position="862"/>
    </location>
</feature>
<dbReference type="PANTHER" id="PTHR43575:SF1">
    <property type="entry name" value="PROTEIN ABCI7, CHLOROPLASTIC"/>
    <property type="match status" value="1"/>
</dbReference>
<protein>
    <submittedName>
        <fullName evidence="3">SufB/sufD domain-containing protein, putative</fullName>
    </submittedName>
</protein>
<feature type="domain" description="SUF system FeS cluster assembly SufBD core" evidence="2">
    <location>
        <begin position="1868"/>
        <end position="2065"/>
    </location>
</feature>
<feature type="compositionally biased region" description="Low complexity" evidence="1">
    <location>
        <begin position="1436"/>
        <end position="1453"/>
    </location>
</feature>
<feature type="compositionally biased region" description="Low complexity" evidence="1">
    <location>
        <begin position="398"/>
        <end position="429"/>
    </location>
</feature>
<gene>
    <name evidence="3" type="ORF">BN1204_034200</name>
</gene>
<feature type="compositionally biased region" description="Basic and acidic residues" evidence="1">
    <location>
        <begin position="1614"/>
        <end position="1628"/>
    </location>
</feature>
<feature type="region of interest" description="Disordered" evidence="1">
    <location>
        <begin position="254"/>
        <end position="289"/>
    </location>
</feature>
<dbReference type="GO" id="GO:0016226">
    <property type="term" value="P:iron-sulfur cluster assembly"/>
    <property type="evidence" value="ECO:0007669"/>
    <property type="project" value="InterPro"/>
</dbReference>
<feature type="region of interest" description="Disordered" evidence="1">
    <location>
        <begin position="735"/>
        <end position="759"/>
    </location>
</feature>
<feature type="region of interest" description="Disordered" evidence="1">
    <location>
        <begin position="793"/>
        <end position="813"/>
    </location>
</feature>
<evidence type="ECO:0000313" key="3">
    <source>
        <dbReference type="EMBL" id="CEL67624.1"/>
    </source>
</evidence>
<reference evidence="3" key="1">
    <citation type="journal article" date="2015" name="PLoS ONE">
        <title>Comprehensive Evaluation of Toxoplasma gondii VEG and Neospora caninum LIV Genomes with Tachyzoite Stage Transcriptome and Proteome Defines Novel Transcript Features.</title>
        <authorList>
            <person name="Ramaprasad A."/>
            <person name="Mourier T."/>
            <person name="Naeem R."/>
            <person name="Malas T.B."/>
            <person name="Moussa E."/>
            <person name="Panigrahi A."/>
            <person name="Vermont S.J."/>
            <person name="Otto T.D."/>
            <person name="Wastling J."/>
            <person name="Pain A."/>
        </authorList>
    </citation>
    <scope>NUCLEOTIDE SEQUENCE</scope>
    <source>
        <strain evidence="3">Liverpool</strain>
    </source>
</reference>
<dbReference type="EMBL" id="LN714483">
    <property type="protein sequence ID" value="CEL67624.1"/>
    <property type="molecule type" value="Genomic_DNA"/>
</dbReference>
<feature type="compositionally biased region" description="Basic and acidic residues" evidence="1">
    <location>
        <begin position="1586"/>
        <end position="1601"/>
    </location>
</feature>
<sequence>MGRHAPKRLPLSSLRLRTEAREIAQLPAAHTGGGLGGLRPSWTRTPHHPGETRKKTSRRRASRASTSFSRSLPSSRSSSHLQDTTPVRPPVPSPQHAPSQSLSSPCFYSYLPFSAFLPQTPSPTSTQTSPPASPPTPSPIPSPTSSQTPSPTSSQTPPPASPASSGSVCCLTPLPRESASLSGLFLHRPLERAFHESRESALFLSLPSRGISAGPPRIRATPKNAKHRRAPRRRAALSRVRAPPLCERQRLMRSSRFPSFRSRSTSRPESESMAVLNRSRKASPLSSLRASVASQEGACAPPSSSPSRCAASCRTSLRGLAAEHSTLSITPARNAFLETGTARSASASSPPPCRRSPRSSRPLSPSPALADSSSLCASRRASPSRASPSPQRSVHFVSSSASPASCSPTCAPPSSASAPTSPLSSPDSLHMASNPPVSPLRRRPTSPSPSSHVVSSSLRSAPCSASRPSPPLASTAPASSALAKSSRSRSCSPRFKECTRSYPRRPMLLFFSLIGHLLPLRPARLCRLRLAISSILFLVPLSVFLVAAPPPSAAALASVHRNTRGDVHRSASHDPSFLSKSHSQVCRGRRNILIWPFCDRVSDSGASAPAPLASCLVSCSPLCSPAPSASPPSETLHSVSKIPFGERVKTRAVSSRYPPLFRALKPRSPCAAARRLVHISASLGFLSAALKTPEAPVAGAPTLRCGGVYVHHRLCAAKQDLLRACAPPVDGAERKLGIPKPGDCRGQPNAPVLPTRRNSASGFASLSSTLSAQVSPFHVSSVSAPDSTSSLFANYKDKGQDGRAQTGEAETGAGVSVESLQVFASLFQPRSGRAGESGEASQGANRQPPHAGTTLNPHSGNTHPPVSPSSPASPSSPDAFPFPPYSPASGDTPEQYLLRGRWSRPPPLLDDPTSLIPRNASTPFPALSPFRVSEEVRARTEPNVLDTLTPWKRIIADKFVRTATDTFVPKSPDFSTHKLGQAAAVEAATAATDLPLVREAVERAVMAAEKRREKLRREEGEDERGDRATTRETAGPEEDAVREERMRRRVRSETERHMKNLLGGGTQVDFDEEFHFNESWLAEGYEDISAEPRFVPPDWTDVPRPCRNSTAITTLTASHLTKPIIDTADPSQRNKLRIQYFSPKEKKRQAFWKSLLAVGRESTHTRLAAAHAWLTELHEQQQEEAYKNRRQIAELNVLRERRRREKQRKIEQAGGIYRPPQPPPYPLPLHYLYVNHRLYNAFKLMNVVGWEACLDLPTPHSRLEAFRHEHNLRSFYLLPVDDRVSLTAGIEREGGSRKLGEADCGAAPRPPPTVAQTPDRTCRSSPTYNVVFPSPRSPPVVASSSSSASSSVSPASSLVLPSRLGEFLLSGMDAVLVLRDGVIDPHLSLNLEKFGGVEGGEEEVEGAGLLERGSRRPAPDKDDEAANPASAGNTTKGEASSGGCCGGAAKQSGVQTPTEDAQEAEEPCASHDSHSGEHHGQGDTSDENAEGEEEEAYVGSFFNIRHPGVRSAMAQELQFVPEYSNYWRTNTQPFHRGQIGKTSRKYDSDFAIYDYRKLDFGMAKFSALNLASMQDAACIVVGDDPRYDSEEREKVNEEKRARGMAMVDALMGSSDKDKRRSEDARDRPLGTPGGAEPAGTKATENHTEATAGQVAHSKDVDAAAKRNVETETERGGAASDASETRRGDSVAPPGGHVDDAGKKDKMTLESLIDAIEESQETRAETAKAGPGTDASGATRKEMKFQVLHLVTSDDLDLVPYLRPHNSLFAHPESSPGISPAAPSSNATSASPSSPALPSSLPSLPSVPPAHPLINPRLVVHVGKGVNCTLHQTFLSLSDLLPEEDQKRLAAARERQEKARPAYMRGRGRGGFVNSNTRIVLEPDAEMHHIYDQEQAVDSWHLENLSVQMHKNSTYVLRHVDLGAHAARFNLQVEGAESSHHTSLGLAVLNGRQEHGKYEMFHHLKPRGETSQTMKSLIGGKARAVWRGRIRIEREGTGTSAESLNRVVLLDDGSRCVAIPTLEIIPDDVVKANHGAMIRDLDVEPLFFLMSRGIDELEARKMLMKAYAEDVISPVQDENLRQRVFKKILSMAPKKKKKLIRHHMFKGGEHA</sequence>
<feature type="compositionally biased region" description="Low complexity" evidence="1">
    <location>
        <begin position="118"/>
        <end position="130"/>
    </location>
</feature>
<feature type="compositionally biased region" description="Basic residues" evidence="1">
    <location>
        <begin position="224"/>
        <end position="236"/>
    </location>
</feature>
<feature type="compositionally biased region" description="Low complexity" evidence="1">
    <location>
        <begin position="63"/>
        <end position="79"/>
    </location>
</feature>
<feature type="region of interest" description="Disordered" evidence="1">
    <location>
        <begin position="24"/>
        <end position="101"/>
    </location>
</feature>
<accession>A0A0F7UCP9</accession>
<feature type="compositionally biased region" description="Low complexity" evidence="1">
    <location>
        <begin position="359"/>
        <end position="390"/>
    </location>
</feature>
<dbReference type="InterPro" id="IPR000825">
    <property type="entry name" value="SUF_FeS_clus_asmbl_SufBD_core"/>
</dbReference>
<feature type="compositionally biased region" description="Low complexity" evidence="1">
    <location>
        <begin position="448"/>
        <end position="485"/>
    </location>
</feature>
<dbReference type="InterPro" id="IPR055346">
    <property type="entry name" value="Fe-S_cluster_assembly_SufBD"/>
</dbReference>
<evidence type="ECO:0000256" key="1">
    <source>
        <dbReference type="SAM" id="MobiDB-lite"/>
    </source>
</evidence>
<feature type="region of interest" description="Disordered" evidence="1">
    <location>
        <begin position="1296"/>
        <end position="1355"/>
    </location>
</feature>
<feature type="compositionally biased region" description="Low complexity" evidence="1">
    <location>
        <begin position="1339"/>
        <end position="1355"/>
    </location>
</feature>
<feature type="compositionally biased region" description="Basic and acidic residues" evidence="1">
    <location>
        <begin position="1010"/>
        <end position="1030"/>
    </location>
</feature>
<feature type="region of interest" description="Disordered" evidence="1">
    <location>
        <begin position="1718"/>
        <end position="1739"/>
    </location>
</feature>
<feature type="region of interest" description="Disordered" evidence="1">
    <location>
        <begin position="1771"/>
        <end position="1802"/>
    </location>
</feature>
<feature type="compositionally biased region" description="Basic and acidic residues" evidence="1">
    <location>
        <begin position="1656"/>
        <end position="1674"/>
    </location>
</feature>
<feature type="compositionally biased region" description="Low complexity" evidence="1">
    <location>
        <begin position="143"/>
        <end position="155"/>
    </location>
</feature>
<feature type="region of interest" description="Disordered" evidence="1">
    <location>
        <begin position="118"/>
        <end position="169"/>
    </location>
</feature>
<dbReference type="Pfam" id="PF01458">
    <property type="entry name" value="SUFBD_core"/>
    <property type="match status" value="1"/>
</dbReference>
<feature type="compositionally biased region" description="Pro residues" evidence="1">
    <location>
        <begin position="131"/>
        <end position="142"/>
    </location>
</feature>
<dbReference type="InterPro" id="IPR037284">
    <property type="entry name" value="SUF_FeS_clus_asmbl_SufBD_sf"/>
</dbReference>
<feature type="compositionally biased region" description="Low complexity" evidence="1">
    <location>
        <begin position="869"/>
        <end position="879"/>
    </location>
</feature>
<evidence type="ECO:0000259" key="2">
    <source>
        <dbReference type="Pfam" id="PF01458"/>
    </source>
</evidence>
<feature type="compositionally biased region" description="Acidic residues" evidence="1">
    <location>
        <begin position="1484"/>
        <end position="1494"/>
    </location>
</feature>
<feature type="compositionally biased region" description="Low complexity" evidence="1">
    <location>
        <begin position="254"/>
        <end position="267"/>
    </location>
</feature>
<dbReference type="PANTHER" id="PTHR43575">
    <property type="entry name" value="PROTEIN ABCI7, CHLOROPLASTIC"/>
    <property type="match status" value="1"/>
</dbReference>
<feature type="compositionally biased region" description="Low complexity" evidence="1">
    <location>
        <begin position="1773"/>
        <end position="1802"/>
    </location>
</feature>
<dbReference type="SUPFAM" id="SSF101960">
    <property type="entry name" value="Stabilizer of iron transporter SufD"/>
    <property type="match status" value="1"/>
</dbReference>